<feature type="domain" description="GH16" evidence="1">
    <location>
        <begin position="45"/>
        <end position="172"/>
    </location>
</feature>
<evidence type="ECO:0000313" key="4">
    <source>
        <dbReference type="Proteomes" id="UP000682733"/>
    </source>
</evidence>
<dbReference type="GO" id="GO:0004553">
    <property type="term" value="F:hydrolase activity, hydrolyzing O-glycosyl compounds"/>
    <property type="evidence" value="ECO:0007669"/>
    <property type="project" value="InterPro"/>
</dbReference>
<dbReference type="Proteomes" id="UP000677228">
    <property type="component" value="Unassembled WGS sequence"/>
</dbReference>
<dbReference type="SUPFAM" id="SSF49899">
    <property type="entry name" value="Concanavalin A-like lectins/glucanases"/>
    <property type="match status" value="1"/>
</dbReference>
<comment type="caution">
    <text evidence="3">The sequence shown here is derived from an EMBL/GenBank/DDBJ whole genome shotgun (WGS) entry which is preliminary data.</text>
</comment>
<dbReference type="InterPro" id="IPR000757">
    <property type="entry name" value="Beta-glucanase-like"/>
</dbReference>
<evidence type="ECO:0000259" key="1">
    <source>
        <dbReference type="Pfam" id="PF00722"/>
    </source>
</evidence>
<dbReference type="EMBL" id="CAJNOK010027166">
    <property type="protein sequence ID" value="CAF1415416.1"/>
    <property type="molecule type" value="Genomic_DNA"/>
</dbReference>
<name>A0A8S2SDZ5_9BILA</name>
<organism evidence="3 4">
    <name type="scientific">Didymodactylos carnosus</name>
    <dbReference type="NCBI Taxonomy" id="1234261"/>
    <lineage>
        <taxon>Eukaryota</taxon>
        <taxon>Metazoa</taxon>
        <taxon>Spiralia</taxon>
        <taxon>Gnathifera</taxon>
        <taxon>Rotifera</taxon>
        <taxon>Eurotatoria</taxon>
        <taxon>Bdelloidea</taxon>
        <taxon>Philodinida</taxon>
        <taxon>Philodinidae</taxon>
        <taxon>Didymodactylos</taxon>
    </lineage>
</organism>
<dbReference type="InterPro" id="IPR013320">
    <property type="entry name" value="ConA-like_dom_sf"/>
</dbReference>
<dbReference type="AlphaFoldDB" id="A0A8S2SDZ5"/>
<protein>
    <recommendedName>
        <fullName evidence="1">GH16 domain-containing protein</fullName>
    </recommendedName>
</protein>
<reference evidence="3" key="1">
    <citation type="submission" date="2021-02" db="EMBL/GenBank/DDBJ databases">
        <authorList>
            <person name="Nowell W R."/>
        </authorList>
    </citation>
    <scope>NUCLEOTIDE SEQUENCE</scope>
</reference>
<proteinExistence type="predicted"/>
<dbReference type="Proteomes" id="UP000682733">
    <property type="component" value="Unassembled WGS sequence"/>
</dbReference>
<evidence type="ECO:0000313" key="3">
    <source>
        <dbReference type="EMBL" id="CAF4218002.1"/>
    </source>
</evidence>
<gene>
    <name evidence="2" type="ORF">OVA965_LOCUS33512</name>
    <name evidence="3" type="ORF">TMI583_LOCUS34405</name>
</gene>
<feature type="non-terminal residue" evidence="3">
    <location>
        <position position="204"/>
    </location>
</feature>
<dbReference type="GO" id="GO:0005975">
    <property type="term" value="P:carbohydrate metabolic process"/>
    <property type="evidence" value="ECO:0007669"/>
    <property type="project" value="InterPro"/>
</dbReference>
<accession>A0A8S2SDZ5</accession>
<dbReference type="Gene3D" id="2.60.120.200">
    <property type="match status" value="1"/>
</dbReference>
<evidence type="ECO:0000313" key="2">
    <source>
        <dbReference type="EMBL" id="CAF1415416.1"/>
    </source>
</evidence>
<dbReference type="Pfam" id="PF00722">
    <property type="entry name" value="Glyco_hydro_16"/>
    <property type="match status" value="1"/>
</dbReference>
<dbReference type="EMBL" id="CAJOBA010048923">
    <property type="protein sequence ID" value="CAF4218002.1"/>
    <property type="molecule type" value="Genomic_DNA"/>
</dbReference>
<sequence length="204" mass="23481">MFSNSVYFEISFHLLAESDGAKSFDWSGAKWIVKDGSGMGPGPNTWSSDNVWIDSENKLHMKIRNVNGVWSCAEAYTNDKFGFGSYEWHVEGEIDKYDTNIVLGFFTYGKTDGQDEIDIEIAKWGQITSEAKNLFYTVYPREKNQPKDSQGIQFHLSGTYTTHRFQWSSKNVALQSFHGFTDAKENEFFTYRTPDSYEQFVPMN</sequence>